<accession>A0AAW0J4L5</accession>
<evidence type="ECO:0000313" key="2">
    <source>
        <dbReference type="EMBL" id="KAK7821575.1"/>
    </source>
</evidence>
<protein>
    <submittedName>
        <fullName evidence="2">Uncharacterized protein</fullName>
    </submittedName>
</protein>
<keyword evidence="3" id="KW-1185">Reference proteome</keyword>
<feature type="region of interest" description="Disordered" evidence="1">
    <location>
        <begin position="1"/>
        <end position="21"/>
    </location>
</feature>
<name>A0AAW0J4L5_MYOGA</name>
<proteinExistence type="predicted"/>
<dbReference type="EMBL" id="JBBHLL010000064">
    <property type="protein sequence ID" value="KAK7821575.1"/>
    <property type="molecule type" value="Genomic_DNA"/>
</dbReference>
<evidence type="ECO:0000256" key="1">
    <source>
        <dbReference type="SAM" id="MobiDB-lite"/>
    </source>
</evidence>
<feature type="compositionally biased region" description="Basic and acidic residues" evidence="1">
    <location>
        <begin position="1"/>
        <end position="10"/>
    </location>
</feature>
<feature type="region of interest" description="Disordered" evidence="1">
    <location>
        <begin position="88"/>
        <end position="110"/>
    </location>
</feature>
<gene>
    <name evidence="2" type="ORF">U0070_014455</name>
</gene>
<reference evidence="2 3" key="1">
    <citation type="journal article" date="2023" name="bioRxiv">
        <title>Conserved and derived expression patterns and positive selection on dental genes reveal complex evolutionary context of ever-growing rodent molars.</title>
        <authorList>
            <person name="Calamari Z.T."/>
            <person name="Song A."/>
            <person name="Cohen E."/>
            <person name="Akter M."/>
            <person name="Roy R.D."/>
            <person name="Hallikas O."/>
            <person name="Christensen M.M."/>
            <person name="Li P."/>
            <person name="Marangoni P."/>
            <person name="Jernvall J."/>
            <person name="Klein O.D."/>
        </authorList>
    </citation>
    <scope>NUCLEOTIDE SEQUENCE [LARGE SCALE GENOMIC DNA]</scope>
    <source>
        <strain evidence="2">V071</strain>
    </source>
</reference>
<evidence type="ECO:0000313" key="3">
    <source>
        <dbReference type="Proteomes" id="UP001488838"/>
    </source>
</evidence>
<dbReference type="Proteomes" id="UP001488838">
    <property type="component" value="Unassembled WGS sequence"/>
</dbReference>
<sequence>MLHIVPHEEGSLLGTRSTQTSNRSGAALRRALITDAIPALYRANTLESSPETSWEGLNGKRAGRRKLLTTNTERSSVNVIWVDCSPRTLEKNRGSPAQESPGLAAEASYQHQPSSNYFSERFWRRTLQLPPNHQLTAAQANMLTHLHQRIHSPSLTNLSYTRFSEAQAELLHRRWDPRRAGTRGCPAAAARRPLRVPQARARLFYQNVIGTRGT</sequence>
<comment type="caution">
    <text evidence="2">The sequence shown here is derived from an EMBL/GenBank/DDBJ whole genome shotgun (WGS) entry which is preliminary data.</text>
</comment>
<organism evidence="2 3">
    <name type="scientific">Myodes glareolus</name>
    <name type="common">Bank vole</name>
    <name type="synonym">Clethrionomys glareolus</name>
    <dbReference type="NCBI Taxonomy" id="447135"/>
    <lineage>
        <taxon>Eukaryota</taxon>
        <taxon>Metazoa</taxon>
        <taxon>Chordata</taxon>
        <taxon>Craniata</taxon>
        <taxon>Vertebrata</taxon>
        <taxon>Euteleostomi</taxon>
        <taxon>Mammalia</taxon>
        <taxon>Eutheria</taxon>
        <taxon>Euarchontoglires</taxon>
        <taxon>Glires</taxon>
        <taxon>Rodentia</taxon>
        <taxon>Myomorpha</taxon>
        <taxon>Muroidea</taxon>
        <taxon>Cricetidae</taxon>
        <taxon>Arvicolinae</taxon>
        <taxon>Myodes</taxon>
    </lineage>
</organism>
<dbReference type="AlphaFoldDB" id="A0AAW0J4L5"/>